<protein>
    <submittedName>
        <fullName evidence="1">Uncharacterized protein</fullName>
    </submittedName>
</protein>
<dbReference type="EMBL" id="NIDE01000017">
    <property type="protein sequence ID" value="OWK35507.1"/>
    <property type="molecule type" value="Genomic_DNA"/>
</dbReference>
<comment type="caution">
    <text evidence="1">The sequence shown here is derived from an EMBL/GenBank/DDBJ whole genome shotgun (WGS) entry which is preliminary data.</text>
</comment>
<evidence type="ECO:0000313" key="1">
    <source>
        <dbReference type="EMBL" id="OWK35507.1"/>
    </source>
</evidence>
<dbReference type="AlphaFoldDB" id="A0A225DHE3"/>
<organism evidence="1 2">
    <name type="scientific">Fimbriiglobus ruber</name>
    <dbReference type="NCBI Taxonomy" id="1908690"/>
    <lineage>
        <taxon>Bacteria</taxon>
        <taxon>Pseudomonadati</taxon>
        <taxon>Planctomycetota</taxon>
        <taxon>Planctomycetia</taxon>
        <taxon>Gemmatales</taxon>
        <taxon>Gemmataceae</taxon>
        <taxon>Fimbriiglobus</taxon>
    </lineage>
</organism>
<accession>A0A225DHE3</accession>
<keyword evidence="2" id="KW-1185">Reference proteome</keyword>
<name>A0A225DHE3_9BACT</name>
<sequence length="97" mass="11096">MNDNPAPDKRERLIGRVLSNTVVIEEHLTVGLSKMLEANGLTPEFREAVTEFVRPVIEVLHGLERDVIDFARSVSKDNVVELTLVERPKGRDWDMER</sequence>
<gene>
    <name evidence="1" type="ORF">FRUB_08070</name>
</gene>
<dbReference type="Proteomes" id="UP000214646">
    <property type="component" value="Unassembled WGS sequence"/>
</dbReference>
<proteinExistence type="predicted"/>
<dbReference type="RefSeq" id="WP_088258698.1">
    <property type="nucleotide sequence ID" value="NZ_NIDE01000017.1"/>
</dbReference>
<reference evidence="2" key="1">
    <citation type="submission" date="2017-06" db="EMBL/GenBank/DDBJ databases">
        <title>Genome analysis of Fimbriiglobus ruber SP5, the first member of the order Planctomycetales with confirmed chitinolytic capability.</title>
        <authorList>
            <person name="Ravin N.V."/>
            <person name="Rakitin A.L."/>
            <person name="Ivanova A.A."/>
            <person name="Beletsky A.V."/>
            <person name="Kulichevskaya I.S."/>
            <person name="Mardanov A.V."/>
            <person name="Dedysh S.N."/>
        </authorList>
    </citation>
    <scope>NUCLEOTIDE SEQUENCE [LARGE SCALE GENOMIC DNA]</scope>
    <source>
        <strain evidence="2">SP5</strain>
    </source>
</reference>
<evidence type="ECO:0000313" key="2">
    <source>
        <dbReference type="Proteomes" id="UP000214646"/>
    </source>
</evidence>